<organism evidence="15 16">
    <name type="scientific">Erpetoichthys calabaricus</name>
    <name type="common">Rope fish</name>
    <name type="synonym">Calamoichthys calabaricus</name>
    <dbReference type="NCBI Taxonomy" id="27687"/>
    <lineage>
        <taxon>Eukaryota</taxon>
        <taxon>Metazoa</taxon>
        <taxon>Chordata</taxon>
        <taxon>Craniata</taxon>
        <taxon>Vertebrata</taxon>
        <taxon>Euteleostomi</taxon>
        <taxon>Actinopterygii</taxon>
        <taxon>Polypteriformes</taxon>
        <taxon>Polypteridae</taxon>
        <taxon>Erpetoichthys</taxon>
    </lineage>
</organism>
<accession>A0A8C4TBC4</accession>
<evidence type="ECO:0000256" key="6">
    <source>
        <dbReference type="ARBA" id="ARBA00022838"/>
    </source>
</evidence>
<evidence type="ECO:0000256" key="5">
    <source>
        <dbReference type="ARBA" id="ARBA00022776"/>
    </source>
</evidence>
<feature type="region of interest" description="Disordered" evidence="14">
    <location>
        <begin position="1"/>
        <end position="61"/>
    </location>
</feature>
<keyword evidence="10 12" id="KW-0137">Centromere</keyword>
<dbReference type="PANTHER" id="PTHR22142">
    <property type="match status" value="1"/>
</dbReference>
<dbReference type="Ensembl" id="ENSECRT00000028810.1">
    <property type="protein sequence ID" value="ENSECRP00000028223.1"/>
    <property type="gene ID" value="ENSECRG00000019100.1"/>
</dbReference>
<gene>
    <name evidence="15" type="primary">spc24</name>
</gene>
<comment type="subunit">
    <text evidence="12">Component of the NDC80 complex.</text>
</comment>
<dbReference type="PANTHER" id="PTHR22142:SF2">
    <property type="entry name" value="KINETOCHORE PROTEIN SPC24"/>
    <property type="match status" value="1"/>
</dbReference>
<dbReference type="Gene3D" id="3.30.160.570">
    <property type="entry name" value="Ncd80 complex, Spc24 subunit"/>
    <property type="match status" value="1"/>
</dbReference>
<evidence type="ECO:0000256" key="1">
    <source>
        <dbReference type="ARBA" id="ARBA00007804"/>
    </source>
</evidence>
<dbReference type="GO" id="GO:0031262">
    <property type="term" value="C:Ndc80 complex"/>
    <property type="evidence" value="ECO:0007669"/>
    <property type="project" value="TreeGrafter"/>
</dbReference>
<evidence type="ECO:0000256" key="8">
    <source>
        <dbReference type="ARBA" id="ARBA00023242"/>
    </source>
</evidence>
<protein>
    <recommendedName>
        <fullName evidence="2 12">Kinetochore protein Spc24</fullName>
    </recommendedName>
</protein>
<evidence type="ECO:0000313" key="15">
    <source>
        <dbReference type="Ensembl" id="ENSECRP00000028223.1"/>
    </source>
</evidence>
<feature type="compositionally biased region" description="Basic and acidic residues" evidence="14">
    <location>
        <begin position="30"/>
        <end position="43"/>
    </location>
</feature>
<keyword evidence="6 12" id="KW-0995">Kinetochore</keyword>
<evidence type="ECO:0000256" key="10">
    <source>
        <dbReference type="ARBA" id="ARBA00023328"/>
    </source>
</evidence>
<reference evidence="15" key="3">
    <citation type="submission" date="2025-09" db="UniProtKB">
        <authorList>
            <consortium name="Ensembl"/>
        </authorList>
    </citation>
    <scope>IDENTIFICATION</scope>
</reference>
<evidence type="ECO:0000256" key="7">
    <source>
        <dbReference type="ARBA" id="ARBA00023054"/>
    </source>
</evidence>
<reference evidence="15" key="2">
    <citation type="submission" date="2025-08" db="UniProtKB">
        <authorList>
            <consortium name="Ensembl"/>
        </authorList>
    </citation>
    <scope>IDENTIFICATION</scope>
</reference>
<dbReference type="GO" id="GO:0051301">
    <property type="term" value="P:cell division"/>
    <property type="evidence" value="ECO:0007669"/>
    <property type="project" value="UniProtKB-UniRule"/>
</dbReference>
<dbReference type="GO" id="GO:0005634">
    <property type="term" value="C:nucleus"/>
    <property type="evidence" value="ECO:0007669"/>
    <property type="project" value="UniProtKB-SubCell"/>
</dbReference>
<keyword evidence="16" id="KW-1185">Reference proteome</keyword>
<evidence type="ECO:0000256" key="13">
    <source>
        <dbReference type="SAM" id="Coils"/>
    </source>
</evidence>
<dbReference type="InterPro" id="IPR013252">
    <property type="entry name" value="Ndc80_Spc24"/>
</dbReference>
<dbReference type="GO" id="GO:0008017">
    <property type="term" value="F:microtubule binding"/>
    <property type="evidence" value="ECO:0007669"/>
    <property type="project" value="TreeGrafter"/>
</dbReference>
<evidence type="ECO:0000256" key="2">
    <source>
        <dbReference type="ARBA" id="ARBA00013690"/>
    </source>
</evidence>
<keyword evidence="4 12" id="KW-0132">Cell division</keyword>
<feature type="coiled-coil region" evidence="13">
    <location>
        <begin position="220"/>
        <end position="275"/>
    </location>
</feature>
<keyword evidence="7 13" id="KW-0175">Coiled coil</keyword>
<proteinExistence type="inferred from homology"/>
<evidence type="ECO:0000256" key="4">
    <source>
        <dbReference type="ARBA" id="ARBA00022618"/>
    </source>
</evidence>
<evidence type="ECO:0000313" key="16">
    <source>
        <dbReference type="Proteomes" id="UP000694620"/>
    </source>
</evidence>
<evidence type="ECO:0000256" key="11">
    <source>
        <dbReference type="ARBA" id="ARBA00045419"/>
    </source>
</evidence>
<evidence type="ECO:0000256" key="3">
    <source>
        <dbReference type="ARBA" id="ARBA00022454"/>
    </source>
</evidence>
<comment type="similarity">
    <text evidence="1 12">Belongs to the SPC24 family.</text>
</comment>
<name>A0A8C4TBC4_ERPCA</name>
<keyword evidence="8 12" id="KW-0539">Nucleus</keyword>
<reference evidence="15" key="1">
    <citation type="submission" date="2021-06" db="EMBL/GenBank/DDBJ databases">
        <authorList>
            <consortium name="Wellcome Sanger Institute Data Sharing"/>
        </authorList>
    </citation>
    <scope>NUCLEOTIDE SEQUENCE [LARGE SCALE GENOMIC DNA]</scope>
</reference>
<dbReference type="Proteomes" id="UP000694620">
    <property type="component" value="Chromosome 17"/>
</dbReference>
<comment type="subcellular location">
    <subcellularLocation>
        <location evidence="12">Nucleus</location>
    </subcellularLocation>
    <subcellularLocation>
        <location evidence="12">Chromosome</location>
        <location evidence="12">Centromere</location>
        <location evidence="12">Kinetochore</location>
    </subcellularLocation>
</comment>
<evidence type="ECO:0000256" key="12">
    <source>
        <dbReference type="RuleBase" id="RU368011"/>
    </source>
</evidence>
<sequence>MQTDIVILTKSRTRKKSPKLGNRPKQAFLRTRDLKTPSDRETTHSGNRVSDHQPALTRSDVGPPEAARAFIVLQWREVHQSATGNEFFPPWKEEISSARPVEIPREGCTSPVVGVFSLGVFLVDSSHPLARVQRLMCFVKNNELLKMGEDLKTLEDVHRLLVDLISRGFPGNDLIPLVETDVQTHTVYQNNEKSLVQIIKEFNQFQETKAQKSLETEDERQKKQHELRSIERSLQEIKAQNLALNSEVEDFYKELQALEREEQELQQQQDGVNEDTTVVLPSSKYLVQIYQKISKIKWDVGTEGSVQKGIHYGEIAQPITLDTSKLSDISTTDSVWDLISTEW</sequence>
<keyword evidence="5 12" id="KW-0498">Mitosis</keyword>
<comment type="function">
    <text evidence="11">Acts as a component of the essential kinetochore-associated NDC80 complex, which is required for chromosome segregation and spindle checkpoint activity. Required for kinetochore integrity and the organization of stable microtubule binding sites in the outer plate of the kinetochore. The NDC80 complex synergistically enhances the affinity of the SKA1 complex for microtubules and may allow the NDC80 complex to track depolymerizing microtubules.</text>
</comment>
<evidence type="ECO:0000256" key="9">
    <source>
        <dbReference type="ARBA" id="ARBA00023306"/>
    </source>
</evidence>
<dbReference type="GeneTree" id="ENSGT00390000005584"/>
<evidence type="ECO:0000256" key="14">
    <source>
        <dbReference type="SAM" id="MobiDB-lite"/>
    </source>
</evidence>
<dbReference type="Pfam" id="PF08286">
    <property type="entry name" value="Spc24"/>
    <property type="match status" value="1"/>
</dbReference>
<dbReference type="AlphaFoldDB" id="A0A8C4TBC4"/>
<keyword evidence="9 12" id="KW-0131">Cell cycle</keyword>
<keyword evidence="3 12" id="KW-0158">Chromosome</keyword>
<dbReference type="GO" id="GO:0007059">
    <property type="term" value="P:chromosome segregation"/>
    <property type="evidence" value="ECO:0007669"/>
    <property type="project" value="TreeGrafter"/>
</dbReference>